<evidence type="ECO:0000313" key="2">
    <source>
        <dbReference type="EMBL" id="RYN17232.1"/>
    </source>
</evidence>
<dbReference type="EMBL" id="PDXB01000062">
    <property type="protein sequence ID" value="RYN17232.1"/>
    <property type="molecule type" value="Genomic_DNA"/>
</dbReference>
<dbReference type="InterPro" id="IPR010730">
    <property type="entry name" value="HET"/>
</dbReference>
<organism evidence="2 3">
    <name type="scientific">Alternaria tenuissima</name>
    <dbReference type="NCBI Taxonomy" id="119927"/>
    <lineage>
        <taxon>Eukaryota</taxon>
        <taxon>Fungi</taxon>
        <taxon>Dikarya</taxon>
        <taxon>Ascomycota</taxon>
        <taxon>Pezizomycotina</taxon>
        <taxon>Dothideomycetes</taxon>
        <taxon>Pleosporomycetidae</taxon>
        <taxon>Pleosporales</taxon>
        <taxon>Pleosporineae</taxon>
        <taxon>Pleosporaceae</taxon>
        <taxon>Alternaria</taxon>
        <taxon>Alternaria sect. Alternaria</taxon>
        <taxon>Alternaria alternata complex</taxon>
    </lineage>
</organism>
<dbReference type="Pfam" id="PF06985">
    <property type="entry name" value="HET"/>
    <property type="match status" value="1"/>
</dbReference>
<accession>A0AB37W156</accession>
<evidence type="ECO:0000313" key="3">
    <source>
        <dbReference type="Proteomes" id="UP000292340"/>
    </source>
</evidence>
<dbReference type="AlphaFoldDB" id="A0AB37W156"/>
<gene>
    <name evidence="2" type="ORF">AA0115_g11943</name>
</gene>
<evidence type="ECO:0000259" key="1">
    <source>
        <dbReference type="Pfam" id="PF06985"/>
    </source>
</evidence>
<reference evidence="2" key="2">
    <citation type="journal article" date="2019" name="bioRxiv">
        <title>Genomics, evolutionary history and diagnostics of the Alternaria alternata species group including apple and Asian pear pathotypes.</title>
        <authorList>
            <person name="Armitage A.D."/>
            <person name="Cockerton H.M."/>
            <person name="Sreenivasaprasad S."/>
            <person name="Woodhall J.W."/>
            <person name="Lane C.R."/>
            <person name="Harrison R.J."/>
            <person name="Clarkson J.P."/>
        </authorList>
    </citation>
    <scope>NUCLEOTIDE SEQUENCE</scope>
    <source>
        <strain evidence="2">FERA 1164</strain>
    </source>
</reference>
<name>A0AB37W156_9PLEO</name>
<feature type="domain" description="Heterokaryon incompatibility" evidence="1">
    <location>
        <begin position="234"/>
        <end position="380"/>
    </location>
</feature>
<sequence length="742" mass="84895">MEETTSPPTHSCAHCVDMVFPGSPEKIHVSRRGPQEDPFGDLRFHEETMNRLGLSLADLGLRANAGCDFSQHLRDEIEHKMYRDADPDAIQLYVRPDDPRFISIKHLICLQALHLPENVFEGKNVSRCFVTAESHGDLLYIYCTLTKTSGDDSHEGMEIGKSVAHDPLSARTVTNVRGWLKRCEDERHGYHKICSLSERAYVPTRLIKISGPSDQLQLRIVCGDDMGEHDVSRYVALSYCWGGDQTSKLTKENHDLYKKNIAWETLPKAIQDAAKTAQTLGFQYIWIDSMCIVQNSKEDKEAEISQMTNVYAHATLTVVNKRGDKVTKGFLHPRTLPFGTASVQFRTDDGQIHRVTLSFNDAFDLEEGFVVNTRGWTLQEYLLSRRRLVIGTWSAEWHCRREVNGHSDGWVDDSRAGLPFDHESASWAGDGPFGSREAESVYHSSFIDAAMFFSVNPGYPSGQMEKERVRLSWYAIVESYSSRSVTESEDKVLAMSGIAKRFGNLIPKRYIAGLWEDMMPEILFWYKRGMVTDRPVEYRGPSWSWISIDGEVRHDAFENCICEVLSVQYMPKSAEALYGAVHNATLHIKGPSLSVEWRYTRQEKQGRENTQLQNDLSELRWRREGSDDYQDPQLWMRFDAREKTTEWREVILLAHSLSQGFDLSERWSAKDTWCIALIKVDQVEVDNKPRHRFRRLGTAFSGRACLLPCGESWPVSSYYVNIDYKRVANLSELRALLTFCTS</sequence>
<dbReference type="PANTHER" id="PTHR33112:SF16">
    <property type="entry name" value="HETEROKARYON INCOMPATIBILITY DOMAIN-CONTAINING PROTEIN"/>
    <property type="match status" value="1"/>
</dbReference>
<protein>
    <recommendedName>
        <fullName evidence="1">Heterokaryon incompatibility domain-containing protein</fullName>
    </recommendedName>
</protein>
<proteinExistence type="predicted"/>
<dbReference type="PANTHER" id="PTHR33112">
    <property type="entry name" value="DOMAIN PROTEIN, PUTATIVE-RELATED"/>
    <property type="match status" value="1"/>
</dbReference>
<dbReference type="Proteomes" id="UP000292340">
    <property type="component" value="Unassembled WGS sequence"/>
</dbReference>
<reference evidence="2" key="1">
    <citation type="submission" date="2017-10" db="EMBL/GenBank/DDBJ databases">
        <authorList>
            <person name="Armitage A.D."/>
            <person name="Barbara D.J."/>
            <person name="Woodhall J.W."/>
            <person name="Sreenivasaprasad S."/>
            <person name="Lane C.R."/>
            <person name="Clarkson J.P."/>
            <person name="Harrison R.J."/>
        </authorList>
    </citation>
    <scope>NUCLEOTIDE SEQUENCE</scope>
    <source>
        <strain evidence="2">FERA 1164</strain>
    </source>
</reference>
<comment type="caution">
    <text evidence="2">The sequence shown here is derived from an EMBL/GenBank/DDBJ whole genome shotgun (WGS) entry which is preliminary data.</text>
</comment>